<keyword evidence="4 8" id="KW-0699">rRNA-binding</keyword>
<dbReference type="AlphaFoldDB" id="A0A1D7R010"/>
<dbReference type="InterPro" id="IPR012340">
    <property type="entry name" value="NA-bd_OB-fold"/>
</dbReference>
<dbReference type="SUPFAM" id="SSF50249">
    <property type="entry name" value="Nucleic acid-binding proteins"/>
    <property type="match status" value="1"/>
</dbReference>
<evidence type="ECO:0000313" key="9">
    <source>
        <dbReference type="EMBL" id="AOM84550.1"/>
    </source>
</evidence>
<dbReference type="GO" id="GO:0022627">
    <property type="term" value="C:cytosolic small ribosomal subunit"/>
    <property type="evidence" value="ECO:0007669"/>
    <property type="project" value="UniProtKB-UniRule"/>
</dbReference>
<dbReference type="PANTHER" id="PTHR10744">
    <property type="entry name" value="40S RIBOSOMAL PROTEIN S11 FAMILY MEMBER"/>
    <property type="match status" value="1"/>
</dbReference>
<dbReference type="NCBIfam" id="NF004123">
    <property type="entry name" value="PRK05610.1"/>
    <property type="match status" value="1"/>
</dbReference>
<keyword evidence="7 8" id="KW-0687">Ribonucleoprotein</keyword>
<evidence type="ECO:0000256" key="3">
    <source>
        <dbReference type="ARBA" id="ARBA00011458"/>
    </source>
</evidence>
<comment type="similarity">
    <text evidence="2 8">Belongs to the universal ribosomal protein uS17 family.</text>
</comment>
<dbReference type="STRING" id="632773.BBEV_3235"/>
<dbReference type="GO" id="GO:0019843">
    <property type="term" value="F:rRNA binding"/>
    <property type="evidence" value="ECO:0007669"/>
    <property type="project" value="UniProtKB-UniRule"/>
</dbReference>
<dbReference type="Proteomes" id="UP000094463">
    <property type="component" value="Chromosome"/>
</dbReference>
<dbReference type="FunFam" id="2.40.50.140:FF:000026">
    <property type="entry name" value="30S ribosomal protein S17"/>
    <property type="match status" value="1"/>
</dbReference>
<dbReference type="InterPro" id="IPR000266">
    <property type="entry name" value="Ribosomal_uS17"/>
</dbReference>
<keyword evidence="10" id="KW-1185">Reference proteome</keyword>
<evidence type="ECO:0000256" key="4">
    <source>
        <dbReference type="ARBA" id="ARBA00022730"/>
    </source>
</evidence>
<keyword evidence="5 8" id="KW-0694">RNA-binding</keyword>
<dbReference type="RefSeq" id="WP_069366421.1">
    <property type="nucleotide sequence ID" value="NZ_CP012502.1"/>
</dbReference>
<dbReference type="GO" id="GO:0003735">
    <property type="term" value="F:structural constituent of ribosome"/>
    <property type="evidence" value="ECO:0007669"/>
    <property type="project" value="UniProtKB-UniRule"/>
</dbReference>
<reference evidence="9 10" key="1">
    <citation type="submission" date="2015-08" db="EMBL/GenBank/DDBJ databases">
        <title>The complete genome sequence of Bacillus beveridgei MLTeJB.</title>
        <authorList>
            <person name="Hanson T.E."/>
            <person name="Mesa C."/>
            <person name="Basesman S.M."/>
            <person name="Oremland R.S."/>
        </authorList>
    </citation>
    <scope>NUCLEOTIDE SEQUENCE [LARGE SCALE GENOMIC DNA]</scope>
    <source>
        <strain evidence="9 10">MLTeJB</strain>
    </source>
</reference>
<protein>
    <recommendedName>
        <fullName evidence="8">Small ribosomal subunit protein uS17</fullName>
    </recommendedName>
</protein>
<dbReference type="GO" id="GO:0006412">
    <property type="term" value="P:translation"/>
    <property type="evidence" value="ECO:0007669"/>
    <property type="project" value="UniProtKB-UniRule"/>
</dbReference>
<gene>
    <name evidence="8 9" type="primary">rpsQ</name>
    <name evidence="9" type="ORF">BBEV_3235</name>
</gene>
<accession>A0A1D7R010</accession>
<dbReference type="PANTHER" id="PTHR10744:SF1">
    <property type="entry name" value="SMALL RIBOSOMAL SUBUNIT PROTEIN US17M"/>
    <property type="match status" value="1"/>
</dbReference>
<evidence type="ECO:0000313" key="10">
    <source>
        <dbReference type="Proteomes" id="UP000094463"/>
    </source>
</evidence>
<evidence type="ECO:0000256" key="2">
    <source>
        <dbReference type="ARBA" id="ARBA00010254"/>
    </source>
</evidence>
<sequence>MEERNNRKSYVGRVTSDKMDKTITVVVETYKRDPLYGKRVKYSKKLKAHDENNTAKKNDVVRIMETKPLSKDKRFRLVEIVEEAVVV</sequence>
<dbReference type="Gene3D" id="2.40.50.140">
    <property type="entry name" value="Nucleic acid-binding proteins"/>
    <property type="match status" value="1"/>
</dbReference>
<evidence type="ECO:0000256" key="8">
    <source>
        <dbReference type="HAMAP-Rule" id="MF_01345"/>
    </source>
</evidence>
<comment type="subunit">
    <text evidence="3 8">Part of the 30S ribosomal subunit.</text>
</comment>
<dbReference type="CDD" id="cd00364">
    <property type="entry name" value="Ribosomal_uS17"/>
    <property type="match status" value="1"/>
</dbReference>
<dbReference type="NCBIfam" id="TIGR03635">
    <property type="entry name" value="uS17_bact"/>
    <property type="match status" value="1"/>
</dbReference>
<dbReference type="KEGG" id="bbev:BBEV_3235"/>
<dbReference type="PATRIC" id="fig|632773.3.peg.3397"/>
<dbReference type="InterPro" id="IPR019984">
    <property type="entry name" value="Ribosomal_uS17_bact/chlr"/>
</dbReference>
<dbReference type="EMBL" id="CP012502">
    <property type="protein sequence ID" value="AOM84550.1"/>
    <property type="molecule type" value="Genomic_DNA"/>
</dbReference>
<dbReference type="OrthoDB" id="9811714at2"/>
<evidence type="ECO:0000256" key="7">
    <source>
        <dbReference type="ARBA" id="ARBA00023274"/>
    </source>
</evidence>
<proteinExistence type="inferred from homology"/>
<evidence type="ECO:0000256" key="5">
    <source>
        <dbReference type="ARBA" id="ARBA00022884"/>
    </source>
</evidence>
<name>A0A1D7R010_9BACI</name>
<dbReference type="PRINTS" id="PR00973">
    <property type="entry name" value="RIBOSOMALS17"/>
</dbReference>
<dbReference type="HAMAP" id="MF_01345_B">
    <property type="entry name" value="Ribosomal_uS17_B"/>
    <property type="match status" value="1"/>
</dbReference>
<dbReference type="Pfam" id="PF00366">
    <property type="entry name" value="Ribosomal_S17"/>
    <property type="match status" value="1"/>
</dbReference>
<evidence type="ECO:0000256" key="1">
    <source>
        <dbReference type="ARBA" id="ARBA00002932"/>
    </source>
</evidence>
<evidence type="ECO:0000256" key="6">
    <source>
        <dbReference type="ARBA" id="ARBA00022980"/>
    </source>
</evidence>
<organism evidence="9 10">
    <name type="scientific">Salisediminibacterium beveridgei</name>
    <dbReference type="NCBI Taxonomy" id="632773"/>
    <lineage>
        <taxon>Bacteria</taxon>
        <taxon>Bacillati</taxon>
        <taxon>Bacillota</taxon>
        <taxon>Bacilli</taxon>
        <taxon>Bacillales</taxon>
        <taxon>Bacillaceae</taxon>
        <taxon>Salisediminibacterium</taxon>
    </lineage>
</organism>
<comment type="function">
    <text evidence="1 8">One of the primary rRNA binding proteins, it binds specifically to the 5'-end of 16S ribosomal RNA.</text>
</comment>
<keyword evidence="6 8" id="KW-0689">Ribosomal protein</keyword>